<feature type="domain" description="Dynamin-type G" evidence="5">
    <location>
        <begin position="47"/>
        <end position="341"/>
    </location>
</feature>
<accession>A0A6A6Y8H6</accession>
<keyword evidence="7" id="KW-1185">Reference proteome</keyword>
<proteinExistence type="predicted"/>
<dbReference type="PANTHER" id="PTHR11566:SF215">
    <property type="entry name" value="DYNAMIN GTPASE"/>
    <property type="match status" value="1"/>
</dbReference>
<dbReference type="Gene3D" id="3.40.50.300">
    <property type="entry name" value="P-loop containing nucleotide triphosphate hydrolases"/>
    <property type="match status" value="1"/>
</dbReference>
<dbReference type="SMART" id="SM00053">
    <property type="entry name" value="DYNc"/>
    <property type="match status" value="1"/>
</dbReference>
<dbReference type="GO" id="GO:0005739">
    <property type="term" value="C:mitochondrion"/>
    <property type="evidence" value="ECO:0007669"/>
    <property type="project" value="TreeGrafter"/>
</dbReference>
<dbReference type="PRINTS" id="PR00195">
    <property type="entry name" value="DYNAMIN"/>
</dbReference>
<dbReference type="RefSeq" id="XP_033571964.1">
    <property type="nucleotide sequence ID" value="XM_033724552.1"/>
</dbReference>
<dbReference type="InterPro" id="IPR001401">
    <property type="entry name" value="Dynamin_GTPase"/>
</dbReference>
<dbReference type="GO" id="GO:0000266">
    <property type="term" value="P:mitochondrial fission"/>
    <property type="evidence" value="ECO:0007669"/>
    <property type="project" value="TreeGrafter"/>
</dbReference>
<dbReference type="PROSITE" id="PS51718">
    <property type="entry name" value="G_DYNAMIN_2"/>
    <property type="match status" value="1"/>
</dbReference>
<evidence type="ECO:0000259" key="4">
    <source>
        <dbReference type="PROSITE" id="PS51388"/>
    </source>
</evidence>
<dbReference type="GO" id="GO:0048312">
    <property type="term" value="P:intracellular distribution of mitochondria"/>
    <property type="evidence" value="ECO:0007669"/>
    <property type="project" value="TreeGrafter"/>
</dbReference>
<dbReference type="GO" id="GO:0005525">
    <property type="term" value="F:GTP binding"/>
    <property type="evidence" value="ECO:0007669"/>
    <property type="project" value="InterPro"/>
</dbReference>
<dbReference type="CDD" id="cd08771">
    <property type="entry name" value="DLP_1"/>
    <property type="match status" value="1"/>
</dbReference>
<dbReference type="GeneID" id="54465445"/>
<dbReference type="InterPro" id="IPR045063">
    <property type="entry name" value="Dynamin_N"/>
</dbReference>
<evidence type="ECO:0000313" key="6">
    <source>
        <dbReference type="EMBL" id="KAF2805000.1"/>
    </source>
</evidence>
<evidence type="ECO:0000313" key="7">
    <source>
        <dbReference type="Proteomes" id="UP000504636"/>
    </source>
</evidence>
<dbReference type="GO" id="GO:0016559">
    <property type="term" value="P:peroxisome fission"/>
    <property type="evidence" value="ECO:0007669"/>
    <property type="project" value="TreeGrafter"/>
</dbReference>
<dbReference type="SUPFAM" id="SSF52540">
    <property type="entry name" value="P-loop containing nucleoside triphosphate hydrolases"/>
    <property type="match status" value="1"/>
</dbReference>
<name>A0A6A6Y8H6_9PEZI</name>
<dbReference type="GO" id="GO:0016020">
    <property type="term" value="C:membrane"/>
    <property type="evidence" value="ECO:0007669"/>
    <property type="project" value="TreeGrafter"/>
</dbReference>
<evidence type="ECO:0000256" key="3">
    <source>
        <dbReference type="SAM" id="MobiDB-lite"/>
    </source>
</evidence>
<keyword evidence="1" id="KW-0547">Nucleotide-binding</keyword>
<reference evidence="8" key="2">
    <citation type="submission" date="2020-04" db="EMBL/GenBank/DDBJ databases">
        <authorList>
            <consortium name="NCBI Genome Project"/>
        </authorList>
    </citation>
    <scope>NUCLEOTIDE SEQUENCE</scope>
    <source>
        <strain evidence="8">CBS 304.34</strain>
    </source>
</reference>
<keyword evidence="2" id="KW-0342">GTP-binding</keyword>
<feature type="region of interest" description="Disordered" evidence="3">
    <location>
        <begin position="1"/>
        <end position="29"/>
    </location>
</feature>
<dbReference type="GO" id="GO:0008017">
    <property type="term" value="F:microtubule binding"/>
    <property type="evidence" value="ECO:0007669"/>
    <property type="project" value="TreeGrafter"/>
</dbReference>
<reference evidence="6 8" key="1">
    <citation type="journal article" date="2020" name="Stud. Mycol.">
        <title>101 Dothideomycetes genomes: a test case for predicting lifestyles and emergence of pathogens.</title>
        <authorList>
            <person name="Haridas S."/>
            <person name="Albert R."/>
            <person name="Binder M."/>
            <person name="Bloem J."/>
            <person name="Labutti K."/>
            <person name="Salamov A."/>
            <person name="Andreopoulos B."/>
            <person name="Baker S."/>
            <person name="Barry K."/>
            <person name="Bills G."/>
            <person name="Bluhm B."/>
            <person name="Cannon C."/>
            <person name="Castanera R."/>
            <person name="Culley D."/>
            <person name="Daum C."/>
            <person name="Ezra D."/>
            <person name="Gonzalez J."/>
            <person name="Henrissat B."/>
            <person name="Kuo A."/>
            <person name="Liang C."/>
            <person name="Lipzen A."/>
            <person name="Lutzoni F."/>
            <person name="Magnuson J."/>
            <person name="Mondo S."/>
            <person name="Nolan M."/>
            <person name="Ohm R."/>
            <person name="Pangilinan J."/>
            <person name="Park H.-J."/>
            <person name="Ramirez L."/>
            <person name="Alfaro M."/>
            <person name="Sun H."/>
            <person name="Tritt A."/>
            <person name="Yoshinaga Y."/>
            <person name="Zwiers L.-H."/>
            <person name="Turgeon B."/>
            <person name="Goodwin S."/>
            <person name="Spatafora J."/>
            <person name="Crous P."/>
            <person name="Grigoriev I."/>
        </authorList>
    </citation>
    <scope>NUCLEOTIDE SEQUENCE</scope>
    <source>
        <strain evidence="6 8">CBS 304.34</strain>
    </source>
</reference>
<dbReference type="GO" id="GO:0006897">
    <property type="term" value="P:endocytosis"/>
    <property type="evidence" value="ECO:0007669"/>
    <property type="project" value="TreeGrafter"/>
</dbReference>
<organism evidence="6">
    <name type="scientific">Mytilinidion resinicola</name>
    <dbReference type="NCBI Taxonomy" id="574789"/>
    <lineage>
        <taxon>Eukaryota</taxon>
        <taxon>Fungi</taxon>
        <taxon>Dikarya</taxon>
        <taxon>Ascomycota</taxon>
        <taxon>Pezizomycotina</taxon>
        <taxon>Dothideomycetes</taxon>
        <taxon>Pleosporomycetidae</taxon>
        <taxon>Mytilinidiales</taxon>
        <taxon>Mytilinidiaceae</taxon>
        <taxon>Mytilinidion</taxon>
    </lineage>
</organism>
<dbReference type="InterPro" id="IPR030381">
    <property type="entry name" value="G_DYNAMIN_dom"/>
</dbReference>
<dbReference type="Pfam" id="PF01031">
    <property type="entry name" value="Dynamin_M"/>
    <property type="match status" value="1"/>
</dbReference>
<gene>
    <name evidence="6 8" type="ORF">BDZ99DRAFT_511497</name>
</gene>
<dbReference type="InterPro" id="IPR027417">
    <property type="entry name" value="P-loop_NTPase"/>
</dbReference>
<dbReference type="Pfam" id="PF00350">
    <property type="entry name" value="Dynamin_N"/>
    <property type="match status" value="1"/>
</dbReference>
<dbReference type="Proteomes" id="UP000504636">
    <property type="component" value="Unplaced"/>
</dbReference>
<evidence type="ECO:0000313" key="8">
    <source>
        <dbReference type="RefSeq" id="XP_033571964.1"/>
    </source>
</evidence>
<feature type="domain" description="GED" evidence="4">
    <location>
        <begin position="615"/>
        <end position="703"/>
    </location>
</feature>
<dbReference type="AlphaFoldDB" id="A0A6A6Y8H6"/>
<dbReference type="PANTHER" id="PTHR11566">
    <property type="entry name" value="DYNAMIN"/>
    <property type="match status" value="1"/>
</dbReference>
<dbReference type="GO" id="GO:0003924">
    <property type="term" value="F:GTPase activity"/>
    <property type="evidence" value="ECO:0007669"/>
    <property type="project" value="InterPro"/>
</dbReference>
<dbReference type="GO" id="GO:0005874">
    <property type="term" value="C:microtubule"/>
    <property type="evidence" value="ECO:0007669"/>
    <property type="project" value="TreeGrafter"/>
</dbReference>
<dbReference type="OrthoDB" id="415706at2759"/>
<evidence type="ECO:0000256" key="2">
    <source>
        <dbReference type="ARBA" id="ARBA00023134"/>
    </source>
</evidence>
<dbReference type="PROSITE" id="PS51388">
    <property type="entry name" value="GED"/>
    <property type="match status" value="1"/>
</dbReference>
<reference evidence="8" key="3">
    <citation type="submission" date="2025-04" db="UniProtKB">
        <authorList>
            <consortium name="RefSeq"/>
        </authorList>
    </citation>
    <scope>IDENTIFICATION</scope>
    <source>
        <strain evidence="8">CBS 304.34</strain>
    </source>
</reference>
<sequence>MRQNRRRPGGSARQQARCRRCGETGHNSPSQALLNKIDKLREINVKTIELPQLVVAGDQSSGKSSLLESLTEFSFPQDPGLCTRYATQTSCRRDSEKKVVVSIIPRQGAVAAVEARLRAFRRKISDFTNEALKTIIAEANTAMGIRMTVNDTESGLQTFSEDILKIEISGPEQEHITVIDVPGIFRVPSPPLTTDSDVALVKTIVESYMRNSRTIIIAVLLSNVDITTQEILKMAEVADPSGTRTMGVLTKPDLVTENATQDAIMDLVLRKRNRLKLGYCIVKNRSAHDQISTMAERLTQEVTFFREARWRRMESSGRCGIGSLKTQLQDLLMSISKKELPHVKADVGKQLRQCREDLESMRPSRTEQSSQRMYLGRLVSKFQAITQCALNGYYNSESVFTELLGLKLITNITKANERFSNEFWKKGHKRQFSVNWDDEGERAHDLTEIGEGNISFKDLLSSYPELHDIVDTNVYWCPKPTAFSSDSIIDHIEKVYQSNWGPELFSGTILGIIFREQSEKWEPLVLAHVSESIALVHDYICRLLAHICTEKQLCKAYVQAMKQARFLLHAERDARPSTYNHYFNAEVQKKRQARIESGDETRGYHSNKDNAQQERKDILDVLASYYKVSRKRSVDVVCTQVISHFLLEGDGSPLKVFNSELVMGLDDEQLEMIAGEDAETKRRRSTLGAEIKNLEAAMKVLRG</sequence>
<dbReference type="FunFam" id="3.40.50.300:FF:001425">
    <property type="entry name" value="Dynamin GTPase, putative"/>
    <property type="match status" value="1"/>
</dbReference>
<dbReference type="InterPro" id="IPR022812">
    <property type="entry name" value="Dynamin"/>
</dbReference>
<protein>
    <submittedName>
        <fullName evidence="6 8">Interferon-induced GTP-binding protein Mx2</fullName>
    </submittedName>
</protein>
<evidence type="ECO:0000259" key="5">
    <source>
        <dbReference type="PROSITE" id="PS51718"/>
    </source>
</evidence>
<dbReference type="InterPro" id="IPR000375">
    <property type="entry name" value="Dynamin_stalk"/>
</dbReference>
<dbReference type="EMBL" id="MU003711">
    <property type="protein sequence ID" value="KAF2805000.1"/>
    <property type="molecule type" value="Genomic_DNA"/>
</dbReference>
<evidence type="ECO:0000256" key="1">
    <source>
        <dbReference type="ARBA" id="ARBA00022741"/>
    </source>
</evidence>
<dbReference type="InterPro" id="IPR020850">
    <property type="entry name" value="GED_dom"/>
</dbReference>